<sequence length="304" mass="33169">MLYEVSPVFKLSLLAANLAILDATRDHLKIHIIDFDVGQGVQYATFIHALADHHRHNHSSRLPAVKITAVVDPSLPFHASHLKNNNSNLRQVGKGLARLAERVGVGLQFNIVCRRPSELDRSTLGCEPGEALAVNFAFLLSRIADESVTPANPRDELLRRVKALSPLIVILVEQDMNTNTAPFAPRFAEACAHYGALLDSLHTNPALDLAKRALVEACIMRKATNAVARDGADRVERCEVFGKWRARMGMAGFTPSPLTASISDSVQARLGSTRPNPGFTHKEDAGGLCLGWHGRNLTVASAWR</sequence>
<gene>
    <name evidence="1" type="ORF">IHE45_14G121200</name>
</gene>
<evidence type="ECO:0000313" key="2">
    <source>
        <dbReference type="Proteomes" id="UP000827976"/>
    </source>
</evidence>
<dbReference type="EMBL" id="CM037024">
    <property type="protein sequence ID" value="KAH7664450.1"/>
    <property type="molecule type" value="Genomic_DNA"/>
</dbReference>
<accession>A0ACB7UUT4</accession>
<keyword evidence="2" id="KW-1185">Reference proteome</keyword>
<evidence type="ECO:0000313" key="1">
    <source>
        <dbReference type="EMBL" id="KAH7664450.1"/>
    </source>
</evidence>
<protein>
    <submittedName>
        <fullName evidence="1">Scarecrow-like protein 8</fullName>
    </submittedName>
</protein>
<comment type="caution">
    <text evidence="1">The sequence shown here is derived from an EMBL/GenBank/DDBJ whole genome shotgun (WGS) entry which is preliminary data.</text>
</comment>
<organism evidence="1 2">
    <name type="scientific">Dioscorea alata</name>
    <name type="common">Purple yam</name>
    <dbReference type="NCBI Taxonomy" id="55571"/>
    <lineage>
        <taxon>Eukaryota</taxon>
        <taxon>Viridiplantae</taxon>
        <taxon>Streptophyta</taxon>
        <taxon>Embryophyta</taxon>
        <taxon>Tracheophyta</taxon>
        <taxon>Spermatophyta</taxon>
        <taxon>Magnoliopsida</taxon>
        <taxon>Liliopsida</taxon>
        <taxon>Dioscoreales</taxon>
        <taxon>Dioscoreaceae</taxon>
        <taxon>Dioscorea</taxon>
    </lineage>
</organism>
<name>A0ACB7UUT4_DIOAL</name>
<dbReference type="Proteomes" id="UP000827976">
    <property type="component" value="Chromosome 14"/>
</dbReference>
<proteinExistence type="predicted"/>
<reference evidence="2" key="1">
    <citation type="journal article" date="2022" name="Nat. Commun.">
        <title>Chromosome evolution and the genetic basis of agronomically important traits in greater yam.</title>
        <authorList>
            <person name="Bredeson J.V."/>
            <person name="Lyons J.B."/>
            <person name="Oniyinde I.O."/>
            <person name="Okereke N.R."/>
            <person name="Kolade O."/>
            <person name="Nnabue I."/>
            <person name="Nwadili C.O."/>
            <person name="Hribova E."/>
            <person name="Parker M."/>
            <person name="Nwogha J."/>
            <person name="Shu S."/>
            <person name="Carlson J."/>
            <person name="Kariba R."/>
            <person name="Muthemba S."/>
            <person name="Knop K."/>
            <person name="Barton G.J."/>
            <person name="Sherwood A.V."/>
            <person name="Lopez-Montes A."/>
            <person name="Asiedu R."/>
            <person name="Jamnadass R."/>
            <person name="Muchugi A."/>
            <person name="Goodstein D."/>
            <person name="Egesi C.N."/>
            <person name="Featherston J."/>
            <person name="Asfaw A."/>
            <person name="Simpson G.G."/>
            <person name="Dolezel J."/>
            <person name="Hendre P.S."/>
            <person name="Van Deynze A."/>
            <person name="Kumar P.L."/>
            <person name="Obidiegwu J.E."/>
            <person name="Bhattacharjee R."/>
            <person name="Rokhsar D.S."/>
        </authorList>
    </citation>
    <scope>NUCLEOTIDE SEQUENCE [LARGE SCALE GENOMIC DNA]</scope>
    <source>
        <strain evidence="2">cv. TDa95/00328</strain>
    </source>
</reference>